<evidence type="ECO:0000313" key="10">
    <source>
        <dbReference type="Proteomes" id="UP001497482"/>
    </source>
</evidence>
<gene>
    <name evidence="9" type="ORF">KC01_LOCUS16280</name>
</gene>
<keyword evidence="10" id="KW-1185">Reference proteome</keyword>
<dbReference type="Proteomes" id="UP001497482">
    <property type="component" value="Chromosome 17"/>
</dbReference>
<keyword evidence="4" id="KW-0430">Lectin</keyword>
<dbReference type="EMBL" id="OZ035839">
    <property type="protein sequence ID" value="CAL1586154.1"/>
    <property type="molecule type" value="Genomic_DNA"/>
</dbReference>
<evidence type="ECO:0000256" key="1">
    <source>
        <dbReference type="ARBA" id="ARBA00004479"/>
    </source>
</evidence>
<feature type="chain" id="PRO_5043898253" description="C-type lectin domain-containing protein" evidence="7">
    <location>
        <begin position="18"/>
        <end position="155"/>
    </location>
</feature>
<dbReference type="GO" id="GO:0016020">
    <property type="term" value="C:membrane"/>
    <property type="evidence" value="ECO:0007669"/>
    <property type="project" value="UniProtKB-SubCell"/>
</dbReference>
<evidence type="ECO:0000256" key="6">
    <source>
        <dbReference type="ARBA" id="ARBA00023136"/>
    </source>
</evidence>
<dbReference type="SMART" id="SM00034">
    <property type="entry name" value="CLECT"/>
    <property type="match status" value="1"/>
</dbReference>
<dbReference type="Gene3D" id="3.10.100.10">
    <property type="entry name" value="Mannose-Binding Protein A, subunit A"/>
    <property type="match status" value="1"/>
</dbReference>
<organism evidence="9 10">
    <name type="scientific">Knipowitschia caucasica</name>
    <name type="common">Caucasian dwarf goby</name>
    <name type="synonym">Pomatoschistus caucasicus</name>
    <dbReference type="NCBI Taxonomy" id="637954"/>
    <lineage>
        <taxon>Eukaryota</taxon>
        <taxon>Metazoa</taxon>
        <taxon>Chordata</taxon>
        <taxon>Craniata</taxon>
        <taxon>Vertebrata</taxon>
        <taxon>Euteleostomi</taxon>
        <taxon>Actinopterygii</taxon>
        <taxon>Neopterygii</taxon>
        <taxon>Teleostei</taxon>
        <taxon>Neoteleostei</taxon>
        <taxon>Acanthomorphata</taxon>
        <taxon>Gobiaria</taxon>
        <taxon>Gobiiformes</taxon>
        <taxon>Gobioidei</taxon>
        <taxon>Gobiidae</taxon>
        <taxon>Gobiinae</taxon>
        <taxon>Knipowitschia</taxon>
    </lineage>
</organism>
<feature type="signal peptide" evidence="7">
    <location>
        <begin position="1"/>
        <end position="17"/>
    </location>
</feature>
<dbReference type="InterPro" id="IPR016186">
    <property type="entry name" value="C-type_lectin-like/link_sf"/>
</dbReference>
<evidence type="ECO:0000313" key="9">
    <source>
        <dbReference type="EMBL" id="CAL1586154.1"/>
    </source>
</evidence>
<evidence type="ECO:0000259" key="8">
    <source>
        <dbReference type="PROSITE" id="PS50041"/>
    </source>
</evidence>
<dbReference type="Pfam" id="PF00059">
    <property type="entry name" value="Lectin_C"/>
    <property type="match status" value="1"/>
</dbReference>
<protein>
    <recommendedName>
        <fullName evidence="8">C-type lectin domain-containing protein</fullName>
    </recommendedName>
</protein>
<keyword evidence="2" id="KW-0812">Transmembrane</keyword>
<dbReference type="PANTHER" id="PTHR14789">
    <property type="entry name" value="CHONDROLECTIN VARIANT CHODLFDELTAE"/>
    <property type="match status" value="1"/>
</dbReference>
<comment type="subcellular location">
    <subcellularLocation>
        <location evidence="1">Membrane</location>
        <topology evidence="1">Single-pass type I membrane protein</topology>
    </subcellularLocation>
</comment>
<dbReference type="PROSITE" id="PS50041">
    <property type="entry name" value="C_TYPE_LECTIN_2"/>
    <property type="match status" value="1"/>
</dbReference>
<feature type="domain" description="C-type lectin" evidence="8">
    <location>
        <begin position="26"/>
        <end position="115"/>
    </location>
</feature>
<reference evidence="9 10" key="1">
    <citation type="submission" date="2024-04" db="EMBL/GenBank/DDBJ databases">
        <authorList>
            <person name="Waldvogel A.-M."/>
            <person name="Schoenle A."/>
        </authorList>
    </citation>
    <scope>NUCLEOTIDE SEQUENCE [LARGE SCALE GENOMIC DNA]</scope>
</reference>
<dbReference type="SUPFAM" id="SSF56436">
    <property type="entry name" value="C-type lectin-like"/>
    <property type="match status" value="1"/>
</dbReference>
<sequence>MRDVLLLVWLLSGVARGTQPKGGYCIGNSCIAVFDLTLDFSGAQDICQQHKGNLMTVRSSVAHDTLSLLLGNSSGQHWIGLHLPEGCPDTTSNLRGFQWITEDTTSDFFNWAEDPTVGKYEGFLQIFPPELPGRVANLQPVCVKRRAATSDTSPR</sequence>
<dbReference type="PANTHER" id="PTHR14789:SF9">
    <property type="entry name" value="THROMBOMODULIN"/>
    <property type="match status" value="1"/>
</dbReference>
<evidence type="ECO:0000256" key="5">
    <source>
        <dbReference type="ARBA" id="ARBA00022989"/>
    </source>
</evidence>
<dbReference type="GO" id="GO:0030246">
    <property type="term" value="F:carbohydrate binding"/>
    <property type="evidence" value="ECO:0007669"/>
    <property type="project" value="UniProtKB-KW"/>
</dbReference>
<keyword evidence="6" id="KW-0472">Membrane</keyword>
<keyword evidence="5" id="KW-1133">Transmembrane helix</keyword>
<keyword evidence="3 7" id="KW-0732">Signal</keyword>
<dbReference type="InterPro" id="IPR016187">
    <property type="entry name" value="CTDL_fold"/>
</dbReference>
<accession>A0AAV2K8X8</accession>
<proteinExistence type="predicted"/>
<evidence type="ECO:0000256" key="2">
    <source>
        <dbReference type="ARBA" id="ARBA00022692"/>
    </source>
</evidence>
<dbReference type="InterPro" id="IPR051505">
    <property type="entry name" value="C-type_lectin_domain"/>
</dbReference>
<dbReference type="InterPro" id="IPR001304">
    <property type="entry name" value="C-type_lectin-like"/>
</dbReference>
<name>A0AAV2K8X8_KNICA</name>
<dbReference type="AlphaFoldDB" id="A0AAV2K8X8"/>
<evidence type="ECO:0000256" key="4">
    <source>
        <dbReference type="ARBA" id="ARBA00022734"/>
    </source>
</evidence>
<evidence type="ECO:0000256" key="3">
    <source>
        <dbReference type="ARBA" id="ARBA00022729"/>
    </source>
</evidence>
<evidence type="ECO:0000256" key="7">
    <source>
        <dbReference type="SAM" id="SignalP"/>
    </source>
</evidence>